<gene>
    <name evidence="1" type="ORF">GDO54_018235</name>
</gene>
<dbReference type="GO" id="GO:0070652">
    <property type="term" value="C:HAUS complex"/>
    <property type="evidence" value="ECO:0007669"/>
    <property type="project" value="TreeGrafter"/>
</dbReference>
<organism evidence="1 2">
    <name type="scientific">Pyxicephalus adspersus</name>
    <name type="common">African bullfrog</name>
    <dbReference type="NCBI Taxonomy" id="30357"/>
    <lineage>
        <taxon>Eukaryota</taxon>
        <taxon>Metazoa</taxon>
        <taxon>Chordata</taxon>
        <taxon>Craniata</taxon>
        <taxon>Vertebrata</taxon>
        <taxon>Euteleostomi</taxon>
        <taxon>Amphibia</taxon>
        <taxon>Batrachia</taxon>
        <taxon>Anura</taxon>
        <taxon>Neobatrachia</taxon>
        <taxon>Ranoidea</taxon>
        <taxon>Pyxicephalidae</taxon>
        <taxon>Pyxicephalinae</taxon>
        <taxon>Pyxicephalus</taxon>
    </lineage>
</organism>
<dbReference type="AlphaFoldDB" id="A0AAV3A2D3"/>
<dbReference type="GO" id="GO:0031023">
    <property type="term" value="P:microtubule organizing center organization"/>
    <property type="evidence" value="ECO:0007669"/>
    <property type="project" value="TreeGrafter"/>
</dbReference>
<evidence type="ECO:0008006" key="3">
    <source>
        <dbReference type="Google" id="ProtNLM"/>
    </source>
</evidence>
<protein>
    <recommendedName>
        <fullName evidence="3">HAUS augmin-like complex subunit 7</fullName>
    </recommendedName>
</protein>
<dbReference type="PANTHER" id="PTHR14352:SF2">
    <property type="entry name" value="HAUS AUGMIN-LIKE COMPLEX SUBUNIT 7"/>
    <property type="match status" value="1"/>
</dbReference>
<reference evidence="1" key="1">
    <citation type="thesis" date="2020" institute="ProQuest LLC" country="789 East Eisenhower Parkway, Ann Arbor, MI, USA">
        <title>Comparative Genomics and Chromosome Evolution.</title>
        <authorList>
            <person name="Mudd A.B."/>
        </authorList>
    </citation>
    <scope>NUCLEOTIDE SEQUENCE</scope>
    <source>
        <strain evidence="1">1538</strain>
        <tissue evidence="1">Blood</tissue>
    </source>
</reference>
<dbReference type="GO" id="GO:0051225">
    <property type="term" value="P:spindle assembly"/>
    <property type="evidence" value="ECO:0007669"/>
    <property type="project" value="TreeGrafter"/>
</dbReference>
<dbReference type="Proteomes" id="UP001181693">
    <property type="component" value="Unassembled WGS sequence"/>
</dbReference>
<proteinExistence type="predicted"/>
<dbReference type="PANTHER" id="PTHR14352">
    <property type="entry name" value="HAUS AUGMIN-LIKE COMPLEX SUBUNIT 7"/>
    <property type="match status" value="1"/>
</dbReference>
<dbReference type="InterPro" id="IPR029711">
    <property type="entry name" value="Haus7-like"/>
</dbReference>
<dbReference type="GO" id="GO:0051011">
    <property type="term" value="F:microtubule minus-end binding"/>
    <property type="evidence" value="ECO:0007669"/>
    <property type="project" value="TreeGrafter"/>
</dbReference>
<keyword evidence="2" id="KW-1185">Reference proteome</keyword>
<accession>A0AAV3A2D3</accession>
<comment type="caution">
    <text evidence="1">The sequence shown here is derived from an EMBL/GenBank/DDBJ whole genome shotgun (WGS) entry which is preliminary data.</text>
</comment>
<dbReference type="EMBL" id="DYDO01000007">
    <property type="protein sequence ID" value="DBA21625.1"/>
    <property type="molecule type" value="Genomic_DNA"/>
</dbReference>
<sequence length="106" mass="12134">MAGGMELRKAEELFQRLQKLSCLPVKGLYMSEPENIHEFLCTPSVIRLGILEWLCTRIYPPLQEQFSTLKESEGEEKIKGTYESCFFMLLPTSMILILSGFSPGHF</sequence>
<evidence type="ECO:0000313" key="1">
    <source>
        <dbReference type="EMBL" id="DBA21625.1"/>
    </source>
</evidence>
<evidence type="ECO:0000313" key="2">
    <source>
        <dbReference type="Proteomes" id="UP001181693"/>
    </source>
</evidence>
<name>A0AAV3A2D3_PYXAD</name>